<reference evidence="1" key="1">
    <citation type="submission" date="2022-01" db="EMBL/GenBank/DDBJ databases">
        <authorList>
            <person name="Jo J.-H."/>
            <person name="Im W.-T."/>
        </authorList>
    </citation>
    <scope>NUCLEOTIDE SEQUENCE</scope>
    <source>
        <strain evidence="1">NA20</strain>
    </source>
</reference>
<organism evidence="1 2">
    <name type="scientific">Terrimonas ginsenosidimutans</name>
    <dbReference type="NCBI Taxonomy" id="2908004"/>
    <lineage>
        <taxon>Bacteria</taxon>
        <taxon>Pseudomonadati</taxon>
        <taxon>Bacteroidota</taxon>
        <taxon>Chitinophagia</taxon>
        <taxon>Chitinophagales</taxon>
        <taxon>Chitinophagaceae</taxon>
        <taxon>Terrimonas</taxon>
    </lineage>
</organism>
<dbReference type="RefSeq" id="WP_237871085.1">
    <property type="nucleotide sequence ID" value="NZ_JAKLTR010000005.1"/>
</dbReference>
<name>A0ABS9KQF3_9BACT</name>
<protein>
    <submittedName>
        <fullName evidence="1">Uncharacterized protein</fullName>
    </submittedName>
</protein>
<keyword evidence="2" id="KW-1185">Reference proteome</keyword>
<evidence type="ECO:0000313" key="1">
    <source>
        <dbReference type="EMBL" id="MCG2614557.1"/>
    </source>
</evidence>
<sequence length="98" mass="11427">MKAKTDRQDAWQRRRINLFGGGFGIGPFTLWKTEECDTCENFRSDAKSAEKYYFGLKGFYLNDEESVNQFFENKITMLPNTRPASNSIRINHSNPESY</sequence>
<accession>A0ABS9KQF3</accession>
<dbReference type="EMBL" id="JAKLTR010000005">
    <property type="protein sequence ID" value="MCG2614557.1"/>
    <property type="molecule type" value="Genomic_DNA"/>
</dbReference>
<gene>
    <name evidence="1" type="ORF">LZZ85_09705</name>
</gene>
<comment type="caution">
    <text evidence="1">The sequence shown here is derived from an EMBL/GenBank/DDBJ whole genome shotgun (WGS) entry which is preliminary data.</text>
</comment>
<evidence type="ECO:0000313" key="2">
    <source>
        <dbReference type="Proteomes" id="UP001165367"/>
    </source>
</evidence>
<dbReference type="Proteomes" id="UP001165367">
    <property type="component" value="Unassembled WGS sequence"/>
</dbReference>
<proteinExistence type="predicted"/>